<accession>A0A561BAQ1</accession>
<sequence length="471" mass="50360">MALQGSVKVMVPCGSLGSGVRESEIEYGLAKGADVIATDAGSTDSGAAYLALGKSKNNRGAVKRDLGILLRAHAKTGIPIIVGTAGQAGGDLNVDWTRDILLELARELGIAPKIALLYSEQEKASLKAFNRQGKVRPLPPLGPLEDSAIDACEHIVGLMGVEPFIAALEAGADIVIGGRSTDTAVLASYPIWKGAPWGASWHAGKIAECGAQCCLNPADGAGVLLTIDERGFEVEPLSTTNRCTPHSVSKHMLYENSDPHFLHEPGGVLDVTGAVYVEHGERAVRVEGAKWVTQPYTMKLEGAAAGNYQTLMLIGIQDPDVLNNVNAFHDRLLEALYERTRKSIPAEELGEFHISLRMYGWNAVTGDVPVNVPPPREIGVLLVATAGTQELANAIAHACNPYFFHYPMVMNKELPSYGFAFSPADVPRGQVFEFKLNHVVAIDDPLSLVRMVWADGTDRKTIAAATEPGRN</sequence>
<evidence type="ECO:0000259" key="1">
    <source>
        <dbReference type="Pfam" id="PF07287"/>
    </source>
</evidence>
<dbReference type="Pfam" id="PF07287">
    <property type="entry name" value="AtuA"/>
    <property type="match status" value="1"/>
</dbReference>
<dbReference type="EMBL" id="VIVL01000014">
    <property type="protein sequence ID" value="TWD75995.1"/>
    <property type="molecule type" value="Genomic_DNA"/>
</dbReference>
<reference evidence="2 3" key="1">
    <citation type="submission" date="2019-06" db="EMBL/GenBank/DDBJ databases">
        <title>Sorghum-associated microbial communities from plants grown in Nebraska, USA.</title>
        <authorList>
            <person name="Schachtman D."/>
        </authorList>
    </citation>
    <scope>NUCLEOTIDE SEQUENCE [LARGE SCALE GENOMIC DNA]</scope>
    <source>
        <strain evidence="2 3">T529</strain>
    </source>
</reference>
<feature type="domain" description="Acyclic terpene utilisation N-terminal" evidence="1">
    <location>
        <begin position="64"/>
        <end position="401"/>
    </location>
</feature>
<dbReference type="Proteomes" id="UP000319722">
    <property type="component" value="Unassembled WGS sequence"/>
</dbReference>
<proteinExistence type="predicted"/>
<dbReference type="OrthoDB" id="9763456at2"/>
<evidence type="ECO:0000313" key="3">
    <source>
        <dbReference type="Proteomes" id="UP000319722"/>
    </source>
</evidence>
<comment type="caution">
    <text evidence="2">The sequence shown here is derived from an EMBL/GenBank/DDBJ whole genome shotgun (WGS) entry which is preliminary data.</text>
</comment>
<evidence type="ECO:0000313" key="2">
    <source>
        <dbReference type="EMBL" id="TWD75995.1"/>
    </source>
</evidence>
<dbReference type="InterPro" id="IPR010839">
    <property type="entry name" value="AtuA_N"/>
</dbReference>
<dbReference type="RefSeq" id="WP_145747053.1">
    <property type="nucleotide sequence ID" value="NZ_VIVL01000014.1"/>
</dbReference>
<protein>
    <submittedName>
        <fullName evidence="2">Uncharacterized protein DUF1446</fullName>
    </submittedName>
</protein>
<name>A0A561BAQ1_9BURK</name>
<gene>
    <name evidence="2" type="ORF">FB547_11466</name>
</gene>
<organism evidence="2 3">
    <name type="scientific">Variovorax beijingensis</name>
    <dbReference type="NCBI Taxonomy" id="2496117"/>
    <lineage>
        <taxon>Bacteria</taxon>
        <taxon>Pseudomonadati</taxon>
        <taxon>Pseudomonadota</taxon>
        <taxon>Betaproteobacteria</taxon>
        <taxon>Burkholderiales</taxon>
        <taxon>Comamonadaceae</taxon>
        <taxon>Variovorax</taxon>
    </lineage>
</organism>
<dbReference type="AlphaFoldDB" id="A0A561BAQ1"/>